<gene>
    <name evidence="2" type="ORF">CPHO_09070</name>
</gene>
<dbReference type="STRING" id="161895.CPHO_09070"/>
<name>A0A1L7D6H4_9CORY</name>
<dbReference type="EMBL" id="CP009249">
    <property type="protein sequence ID" value="APT93766.1"/>
    <property type="molecule type" value="Genomic_DNA"/>
</dbReference>
<dbReference type="InterPro" id="IPR012337">
    <property type="entry name" value="RNaseH-like_sf"/>
</dbReference>
<accession>A0A1L7D6H4</accession>
<dbReference type="PANTHER" id="PTHR30231:SF42">
    <property type="entry name" value="EXONUCLEASE"/>
    <property type="match status" value="1"/>
</dbReference>
<dbReference type="AlphaFoldDB" id="A0A1L7D6H4"/>
<dbReference type="GO" id="GO:0003676">
    <property type="term" value="F:nucleic acid binding"/>
    <property type="evidence" value="ECO:0007669"/>
    <property type="project" value="InterPro"/>
</dbReference>
<proteinExistence type="predicted"/>
<dbReference type="InterPro" id="IPR013520">
    <property type="entry name" value="Ribonucl_H"/>
</dbReference>
<keyword evidence="3" id="KW-1185">Reference proteome</keyword>
<sequence length="368" mass="40447">MASAPSLAARPAASSAVECADWVMPQYQGKYICDWLTDIKQFKREDHLDEALELSQGCMDAMVDVAKANPDNAMEYYVKEVVLIQQKQGDHAAVVHTIQGWLDLGIPAPRDDYRVDLLKRLAKAQQFLARANGEDPSPYVAEWQRLKDLEAEIKARPGKPAAVRTGETKLATGVNATAFGSAATRVGAPSNYSGWVPSPAVLAQRTFVAVDFETANSSKASACQVALIKIENGQVVNTYTTLLRPPEGFDSFELTHIHGLTLDMVAGAPQWHQIAPHLKEWTAGLPVYAHNATFDRDVWCELDAYFGLDTVPRQFYCSYRTAQRHIDLPNYKLPTVTKALVPGVNLNHHAASSDAEACARIIMALQNN</sequence>
<dbReference type="SUPFAM" id="SSF53098">
    <property type="entry name" value="Ribonuclease H-like"/>
    <property type="match status" value="1"/>
</dbReference>
<dbReference type="Gene3D" id="3.30.420.10">
    <property type="entry name" value="Ribonuclease H-like superfamily/Ribonuclease H"/>
    <property type="match status" value="1"/>
</dbReference>
<organism evidence="2 3">
    <name type="scientific">Corynebacterium phocae</name>
    <dbReference type="NCBI Taxonomy" id="161895"/>
    <lineage>
        <taxon>Bacteria</taxon>
        <taxon>Bacillati</taxon>
        <taxon>Actinomycetota</taxon>
        <taxon>Actinomycetes</taxon>
        <taxon>Mycobacteriales</taxon>
        <taxon>Corynebacteriaceae</taxon>
        <taxon>Corynebacterium</taxon>
    </lineage>
</organism>
<reference evidence="2 3" key="1">
    <citation type="submission" date="2014-08" db="EMBL/GenBank/DDBJ databases">
        <title>Complete genome sequence of Corynebacterium phocae M408/89/1(T)(=DSM 44612(T)), isolated from the common seal (Phoca vitulina).</title>
        <authorList>
            <person name="Ruckert C."/>
            <person name="Albersmeier A."/>
            <person name="Winkler A."/>
            <person name="Kalinowski J."/>
        </authorList>
    </citation>
    <scope>NUCLEOTIDE SEQUENCE [LARGE SCALE GENOMIC DNA]</scope>
    <source>
        <strain evidence="2 3">M408/89/1</strain>
    </source>
</reference>
<feature type="domain" description="Exonuclease" evidence="1">
    <location>
        <begin position="206"/>
        <end position="368"/>
    </location>
</feature>
<dbReference type="SMART" id="SM00479">
    <property type="entry name" value="EXOIII"/>
    <property type="match status" value="1"/>
</dbReference>
<evidence type="ECO:0000259" key="1">
    <source>
        <dbReference type="SMART" id="SM00479"/>
    </source>
</evidence>
<dbReference type="PANTHER" id="PTHR30231">
    <property type="entry name" value="DNA POLYMERASE III SUBUNIT EPSILON"/>
    <property type="match status" value="1"/>
</dbReference>
<dbReference type="Proteomes" id="UP000185491">
    <property type="component" value="Chromosome"/>
</dbReference>
<dbReference type="GO" id="GO:0005829">
    <property type="term" value="C:cytosol"/>
    <property type="evidence" value="ECO:0007669"/>
    <property type="project" value="TreeGrafter"/>
</dbReference>
<dbReference type="KEGG" id="cpho:CPHO_09070"/>
<dbReference type="Pfam" id="PF00929">
    <property type="entry name" value="RNase_T"/>
    <property type="match status" value="1"/>
</dbReference>
<dbReference type="InterPro" id="IPR036397">
    <property type="entry name" value="RNaseH_sf"/>
</dbReference>
<dbReference type="CDD" id="cd06130">
    <property type="entry name" value="DNA_pol_III_epsilon_like"/>
    <property type="match status" value="1"/>
</dbReference>
<evidence type="ECO:0000313" key="3">
    <source>
        <dbReference type="Proteomes" id="UP000185491"/>
    </source>
</evidence>
<protein>
    <recommendedName>
        <fullName evidence="1">Exonuclease domain-containing protein</fullName>
    </recommendedName>
</protein>
<evidence type="ECO:0000313" key="2">
    <source>
        <dbReference type="EMBL" id="APT93766.1"/>
    </source>
</evidence>
<dbReference type="GO" id="GO:0008408">
    <property type="term" value="F:3'-5' exonuclease activity"/>
    <property type="evidence" value="ECO:0007669"/>
    <property type="project" value="TreeGrafter"/>
</dbReference>